<gene>
    <name evidence="2" type="ORF">MCHLO_03049</name>
</gene>
<dbReference type="EMBL" id="DF841372">
    <property type="protein sequence ID" value="GAT45473.1"/>
    <property type="molecule type" value="Genomic_DNA"/>
</dbReference>
<proteinExistence type="predicted"/>
<organism evidence="2 3">
    <name type="scientific">Mycena chlorophos</name>
    <name type="common">Agaric fungus</name>
    <name type="synonym">Agaricus chlorophos</name>
    <dbReference type="NCBI Taxonomy" id="658473"/>
    <lineage>
        <taxon>Eukaryota</taxon>
        <taxon>Fungi</taxon>
        <taxon>Dikarya</taxon>
        <taxon>Basidiomycota</taxon>
        <taxon>Agaricomycotina</taxon>
        <taxon>Agaricomycetes</taxon>
        <taxon>Agaricomycetidae</taxon>
        <taxon>Agaricales</taxon>
        <taxon>Marasmiineae</taxon>
        <taxon>Mycenaceae</taxon>
        <taxon>Mycena</taxon>
    </lineage>
</organism>
<feature type="chain" id="PRO_5045039350" evidence="1">
    <location>
        <begin position="19"/>
        <end position="185"/>
    </location>
</feature>
<evidence type="ECO:0000256" key="1">
    <source>
        <dbReference type="SAM" id="SignalP"/>
    </source>
</evidence>
<accession>A0ABQ0L2T4</accession>
<keyword evidence="3" id="KW-1185">Reference proteome</keyword>
<sequence length="185" mass="19015">MYATKVIIALATLSATFAAPLSQRQAANDVSPVTACKVAQLTPAIASLQQFASQIQASQGSAFGEDPFVFLTAGQKVLPTIISDLATAASAAKAGDLKTTNTHTHTRRFVFLTAGQKVLPTIISDLATAASAAKAGDLKTVLSSITDVQTKFDSVPLDFTDGEVSVADENIASITGDIVKACAGQ</sequence>
<dbReference type="Proteomes" id="UP000815677">
    <property type="component" value="Unassembled WGS sequence"/>
</dbReference>
<feature type="signal peptide" evidence="1">
    <location>
        <begin position="1"/>
        <end position="18"/>
    </location>
</feature>
<keyword evidence="1" id="KW-0732">Signal</keyword>
<name>A0ABQ0L2T4_MYCCL</name>
<evidence type="ECO:0000313" key="2">
    <source>
        <dbReference type="EMBL" id="GAT45473.1"/>
    </source>
</evidence>
<evidence type="ECO:0000313" key="3">
    <source>
        <dbReference type="Proteomes" id="UP000815677"/>
    </source>
</evidence>
<protein>
    <submittedName>
        <fullName evidence="2">Uncharacterized protein</fullName>
    </submittedName>
</protein>
<reference evidence="2" key="1">
    <citation type="submission" date="2014-09" db="EMBL/GenBank/DDBJ databases">
        <title>Genome sequence of the luminous mushroom Mycena chlorophos for searching fungal bioluminescence genes.</title>
        <authorList>
            <person name="Tanaka Y."/>
            <person name="Kasuga D."/>
            <person name="Oba Y."/>
            <person name="Hase S."/>
            <person name="Sato K."/>
            <person name="Oba Y."/>
            <person name="Sakakibara Y."/>
        </authorList>
    </citation>
    <scope>NUCLEOTIDE SEQUENCE</scope>
</reference>